<dbReference type="EMBL" id="NEVH01005285">
    <property type="protein sequence ID" value="PNF38959.1"/>
    <property type="molecule type" value="Genomic_DNA"/>
</dbReference>
<dbReference type="OrthoDB" id="8197448at2759"/>
<dbReference type="AlphaFoldDB" id="A0A2J7RDP6"/>
<gene>
    <name evidence="2" type="ORF">B7P43_G06603</name>
</gene>
<evidence type="ECO:0000313" key="2">
    <source>
        <dbReference type="EMBL" id="PNF38959.1"/>
    </source>
</evidence>
<accession>A0A2J7RDP6</accession>
<dbReference type="SUPFAM" id="SSF52266">
    <property type="entry name" value="SGNH hydrolase"/>
    <property type="match status" value="1"/>
</dbReference>
<comment type="caution">
    <text evidence="2">The sequence shown here is derived from an EMBL/GenBank/DDBJ whole genome shotgun (WGS) entry which is preliminary data.</text>
</comment>
<keyword evidence="3" id="KW-1185">Reference proteome</keyword>
<name>A0A2J7RDP6_9NEOP</name>
<evidence type="ECO:0000313" key="3">
    <source>
        <dbReference type="Proteomes" id="UP000235965"/>
    </source>
</evidence>
<dbReference type="InterPro" id="IPR036514">
    <property type="entry name" value="SGNH_hydro_sf"/>
</dbReference>
<reference evidence="2 3" key="1">
    <citation type="submission" date="2017-12" db="EMBL/GenBank/DDBJ databases">
        <title>Hemimetabolous genomes reveal molecular basis of termite eusociality.</title>
        <authorList>
            <person name="Harrison M.C."/>
            <person name="Jongepier E."/>
            <person name="Robertson H.M."/>
            <person name="Arning N."/>
            <person name="Bitard-Feildel T."/>
            <person name="Chao H."/>
            <person name="Childers C.P."/>
            <person name="Dinh H."/>
            <person name="Doddapaneni H."/>
            <person name="Dugan S."/>
            <person name="Gowin J."/>
            <person name="Greiner C."/>
            <person name="Han Y."/>
            <person name="Hu H."/>
            <person name="Hughes D.S.T."/>
            <person name="Huylmans A.-K."/>
            <person name="Kemena C."/>
            <person name="Kremer L.P.M."/>
            <person name="Lee S.L."/>
            <person name="Lopez-Ezquerra A."/>
            <person name="Mallet L."/>
            <person name="Monroy-Kuhn J.M."/>
            <person name="Moser A."/>
            <person name="Murali S.C."/>
            <person name="Muzny D.M."/>
            <person name="Otani S."/>
            <person name="Piulachs M.-D."/>
            <person name="Poelchau M."/>
            <person name="Qu J."/>
            <person name="Schaub F."/>
            <person name="Wada-Katsumata A."/>
            <person name="Worley K.C."/>
            <person name="Xie Q."/>
            <person name="Ylla G."/>
            <person name="Poulsen M."/>
            <person name="Gibbs R.A."/>
            <person name="Schal C."/>
            <person name="Richards S."/>
            <person name="Belles X."/>
            <person name="Korb J."/>
            <person name="Bornberg-Bauer E."/>
        </authorList>
    </citation>
    <scope>NUCLEOTIDE SEQUENCE [LARGE SCALE GENOMIC DNA]</scope>
    <source>
        <tissue evidence="2">Whole body</tissue>
    </source>
</reference>
<keyword evidence="1" id="KW-0175">Coiled coil</keyword>
<sequence>MASVKSVESNGAKKKVGNFRDNVNLTCLCCVELRDELQRVRCELKSVMEIMKVLKEDQEQFSCRVDSVIPKPANKINSTSTTSCDAFYSSDWNIVPHGKSHPKIDTITPQQFKIPIVVNRYVMAENIDDDILAPSFCNIERKPKVKHVKSNVRRASKKIMIIGDSHIRGCAANLLHMSDESFEVMGKVMPGAGLLNITQAAYKEISEMNFKDSVVICGGSNDINKNEATKGLKLITNFVLQHQYTNIILVPALHRHDLEKSSCINREIQTFNRKLRKLTKFMSHVKLLDIALNREDFTRHGM</sequence>
<feature type="non-terminal residue" evidence="2">
    <location>
        <position position="302"/>
    </location>
</feature>
<proteinExistence type="predicted"/>
<evidence type="ECO:0000256" key="1">
    <source>
        <dbReference type="SAM" id="Coils"/>
    </source>
</evidence>
<dbReference type="InParanoid" id="A0A2J7RDP6"/>
<protein>
    <submittedName>
        <fullName evidence="2">Uncharacterized protein</fullName>
    </submittedName>
</protein>
<dbReference type="STRING" id="105785.A0A2J7RDP6"/>
<feature type="coiled-coil region" evidence="1">
    <location>
        <begin position="30"/>
        <end position="57"/>
    </location>
</feature>
<organism evidence="2 3">
    <name type="scientific">Cryptotermes secundus</name>
    <dbReference type="NCBI Taxonomy" id="105785"/>
    <lineage>
        <taxon>Eukaryota</taxon>
        <taxon>Metazoa</taxon>
        <taxon>Ecdysozoa</taxon>
        <taxon>Arthropoda</taxon>
        <taxon>Hexapoda</taxon>
        <taxon>Insecta</taxon>
        <taxon>Pterygota</taxon>
        <taxon>Neoptera</taxon>
        <taxon>Polyneoptera</taxon>
        <taxon>Dictyoptera</taxon>
        <taxon>Blattodea</taxon>
        <taxon>Blattoidea</taxon>
        <taxon>Termitoidae</taxon>
        <taxon>Kalotermitidae</taxon>
        <taxon>Cryptotermitinae</taxon>
        <taxon>Cryptotermes</taxon>
    </lineage>
</organism>
<dbReference type="Proteomes" id="UP000235965">
    <property type="component" value="Unassembled WGS sequence"/>
</dbReference>
<dbReference type="Gene3D" id="3.40.50.1110">
    <property type="entry name" value="SGNH hydrolase"/>
    <property type="match status" value="1"/>
</dbReference>